<dbReference type="RefSeq" id="WP_136903398.1">
    <property type="nucleotide sequence ID" value="NZ_SUME01000013.1"/>
</dbReference>
<keyword evidence="1" id="KW-0812">Transmembrane</keyword>
<keyword evidence="1" id="KW-1133">Transmembrane helix</keyword>
<evidence type="ECO:0000256" key="1">
    <source>
        <dbReference type="SAM" id="Phobius"/>
    </source>
</evidence>
<name>A0A4U0N9H8_9SPHI</name>
<dbReference type="AlphaFoldDB" id="A0A4U0N9H8"/>
<dbReference type="EMBL" id="SUME01000013">
    <property type="protein sequence ID" value="TJZ50561.1"/>
    <property type="molecule type" value="Genomic_DNA"/>
</dbReference>
<comment type="caution">
    <text evidence="2">The sequence shown here is derived from an EMBL/GenBank/DDBJ whole genome shotgun (WGS) entry which is preliminary data.</text>
</comment>
<reference evidence="2 3" key="1">
    <citation type="submission" date="2019-04" db="EMBL/GenBank/DDBJ databases">
        <title>Sphingobacterium olei sp. nov., isolated from oil-contaminated soil.</title>
        <authorList>
            <person name="Liu B."/>
        </authorList>
    </citation>
    <scope>NUCLEOTIDE SEQUENCE [LARGE SCALE GENOMIC DNA]</scope>
    <source>
        <strain evidence="2 3">HAL-9</strain>
    </source>
</reference>
<keyword evidence="1" id="KW-0472">Membrane</keyword>
<protein>
    <recommendedName>
        <fullName evidence="4">PilN domain-containing protein</fullName>
    </recommendedName>
</protein>
<accession>A0A4U0N9H8</accession>
<evidence type="ECO:0000313" key="2">
    <source>
        <dbReference type="EMBL" id="TJZ50561.1"/>
    </source>
</evidence>
<keyword evidence="3" id="KW-1185">Reference proteome</keyword>
<feature type="transmembrane region" description="Helical" evidence="1">
    <location>
        <begin position="248"/>
        <end position="268"/>
    </location>
</feature>
<evidence type="ECO:0008006" key="4">
    <source>
        <dbReference type="Google" id="ProtNLM"/>
    </source>
</evidence>
<dbReference type="OrthoDB" id="783374at2"/>
<proteinExistence type="predicted"/>
<sequence length="416" mass="47381">MEAIRKHYRIPAAIGISATLGSEADTYALSHLRFGKEGIDLVSTESFVQLEDLASYCLAEPSAAVSLYLEGKGILVKEIPRTADTKWDEELISQIFPHFSADKFYYSYLEGTEYFWVAIAKRDRVDGILLQLEERQIAVVQLFIGPFVFDAILKQVNTYNKHYLFAGHAIQTDEEGVWNAYRYDIQQQAKFQLKVGNRPIDAQYIGSYAAAFNTLMHEFVSDRSLSIDRLTERFQEALAKIQFKNNGLLLLATTFILLILSTVLYSYYYSENEVLSARTTQQASSQKDVEQLQQEIAQQDSVLKELGWNGGVSKAWLLDQLGVSLNEAPYVSLTDIRVNPQPERRRGAKVSTQDNRNKIVLKGKCATLDGLNQWVRKLNQEPWVDQVQITQFTESQVFDDEQQVFSLEIIFSYDVG</sequence>
<gene>
    <name evidence="2" type="ORF">FAZ15_21305</name>
</gene>
<dbReference type="Proteomes" id="UP000306808">
    <property type="component" value="Unassembled WGS sequence"/>
</dbReference>
<organism evidence="2 3">
    <name type="scientific">Sphingobacterium olei</name>
    <dbReference type="NCBI Taxonomy" id="2571155"/>
    <lineage>
        <taxon>Bacteria</taxon>
        <taxon>Pseudomonadati</taxon>
        <taxon>Bacteroidota</taxon>
        <taxon>Sphingobacteriia</taxon>
        <taxon>Sphingobacteriales</taxon>
        <taxon>Sphingobacteriaceae</taxon>
        <taxon>Sphingobacterium</taxon>
    </lineage>
</organism>
<evidence type="ECO:0000313" key="3">
    <source>
        <dbReference type="Proteomes" id="UP000306808"/>
    </source>
</evidence>